<dbReference type="PANTHER" id="PTHR34582">
    <property type="entry name" value="UPF0702 TRANSMEMBRANE PROTEIN YCAP"/>
    <property type="match status" value="1"/>
</dbReference>
<evidence type="ECO:0000256" key="2">
    <source>
        <dbReference type="ARBA" id="ARBA00006448"/>
    </source>
</evidence>
<evidence type="ECO:0000313" key="10">
    <source>
        <dbReference type="EMBL" id="QFX92217.1"/>
    </source>
</evidence>
<evidence type="ECO:0000256" key="3">
    <source>
        <dbReference type="ARBA" id="ARBA00022475"/>
    </source>
</evidence>
<dbReference type="InterPro" id="IPR007353">
    <property type="entry name" value="DUF421"/>
</dbReference>
<organism evidence="10 11">
    <name type="scientific">Fructilactobacillus fructivorans</name>
    <dbReference type="NCBI Taxonomy" id="1614"/>
    <lineage>
        <taxon>Bacteria</taxon>
        <taxon>Bacillati</taxon>
        <taxon>Bacillota</taxon>
        <taxon>Bacilli</taxon>
        <taxon>Lactobacillales</taxon>
        <taxon>Lactobacillaceae</taxon>
        <taxon>Fructilactobacillus</taxon>
    </lineage>
</organism>
<feature type="transmembrane region" description="Helical" evidence="7">
    <location>
        <begin position="162"/>
        <end position="179"/>
    </location>
</feature>
<feature type="transmembrane region" description="Helical" evidence="7">
    <location>
        <begin position="20"/>
        <end position="39"/>
    </location>
</feature>
<gene>
    <name evidence="10" type="ORF">LF543_00865</name>
</gene>
<evidence type="ECO:0000313" key="11">
    <source>
        <dbReference type="Proteomes" id="UP000327194"/>
    </source>
</evidence>
<evidence type="ECO:0000256" key="7">
    <source>
        <dbReference type="SAM" id="Phobius"/>
    </source>
</evidence>
<dbReference type="Gene3D" id="3.30.240.20">
    <property type="entry name" value="bsu07140 like domains"/>
    <property type="match status" value="2"/>
</dbReference>
<keyword evidence="4 7" id="KW-0812">Transmembrane</keyword>
<proteinExistence type="inferred from homology"/>
<comment type="similarity">
    <text evidence="2">Belongs to the UPF0702 family.</text>
</comment>
<dbReference type="InterPro" id="IPR021707">
    <property type="entry name" value="DUF3290"/>
</dbReference>
<protein>
    <submittedName>
        <fullName evidence="10">DUF3290 family protein</fullName>
    </submittedName>
</protein>
<dbReference type="Pfam" id="PF11694">
    <property type="entry name" value="DUF3290"/>
    <property type="match status" value="1"/>
</dbReference>
<dbReference type="Pfam" id="PF04239">
    <property type="entry name" value="DUF421"/>
    <property type="match status" value="1"/>
</dbReference>
<feature type="transmembrane region" description="Helical" evidence="7">
    <location>
        <begin position="215"/>
        <end position="234"/>
    </location>
</feature>
<comment type="subcellular location">
    <subcellularLocation>
        <location evidence="1">Cell membrane</location>
        <topology evidence="1">Multi-pass membrane protein</topology>
    </subcellularLocation>
</comment>
<evidence type="ECO:0000256" key="6">
    <source>
        <dbReference type="ARBA" id="ARBA00023136"/>
    </source>
</evidence>
<evidence type="ECO:0000259" key="8">
    <source>
        <dbReference type="Pfam" id="PF04239"/>
    </source>
</evidence>
<dbReference type="InterPro" id="IPR023090">
    <property type="entry name" value="UPF0702_alpha/beta_dom_sf"/>
</dbReference>
<evidence type="ECO:0000256" key="4">
    <source>
        <dbReference type="ARBA" id="ARBA00022692"/>
    </source>
</evidence>
<feature type="domain" description="YetF C-terminal" evidence="8">
    <location>
        <begin position="238"/>
        <end position="353"/>
    </location>
</feature>
<dbReference type="AlphaFoldDB" id="A0AAE6TW05"/>
<keyword evidence="3" id="KW-1003">Cell membrane</keyword>
<evidence type="ECO:0000256" key="5">
    <source>
        <dbReference type="ARBA" id="ARBA00022989"/>
    </source>
</evidence>
<evidence type="ECO:0000256" key="1">
    <source>
        <dbReference type="ARBA" id="ARBA00004651"/>
    </source>
</evidence>
<dbReference type="InterPro" id="IPR048454">
    <property type="entry name" value="YetF_N"/>
</dbReference>
<keyword evidence="5 7" id="KW-1133">Transmembrane helix</keyword>
<keyword evidence="6 7" id="KW-0472">Membrane</keyword>
<feature type="transmembrane region" description="Helical" evidence="7">
    <location>
        <begin position="45"/>
        <end position="64"/>
    </location>
</feature>
<evidence type="ECO:0000259" key="9">
    <source>
        <dbReference type="Pfam" id="PF20730"/>
    </source>
</evidence>
<dbReference type="GO" id="GO:0005886">
    <property type="term" value="C:plasma membrane"/>
    <property type="evidence" value="ECO:0007669"/>
    <property type="project" value="UniProtKB-SubCell"/>
</dbReference>
<dbReference type="PANTHER" id="PTHR34582:SF6">
    <property type="entry name" value="UPF0702 TRANSMEMBRANE PROTEIN YCAP"/>
    <property type="match status" value="1"/>
</dbReference>
<dbReference type="Proteomes" id="UP000327194">
    <property type="component" value="Chromosome"/>
</dbReference>
<dbReference type="RefSeq" id="WP_010022430.1">
    <property type="nucleotide sequence ID" value="NZ_AZDS01000002.1"/>
</dbReference>
<reference evidence="10 11" key="1">
    <citation type="submission" date="2019-10" db="EMBL/GenBank/DDBJ databases">
        <title>Genome sequencing of Lactobacillus fructivorans.</title>
        <authorList>
            <person name="Kim K."/>
        </authorList>
    </citation>
    <scope>NUCLEOTIDE SEQUENCE [LARGE SCALE GENOMIC DNA]</scope>
    <source>
        <strain evidence="10 11">LF543</strain>
    </source>
</reference>
<accession>A0AAE6TW05</accession>
<dbReference type="KEGG" id="lfv:LF543_00865"/>
<name>A0AAE6TW05_9LACO</name>
<dbReference type="EMBL" id="CP045562">
    <property type="protein sequence ID" value="QFX92217.1"/>
    <property type="molecule type" value="Genomic_DNA"/>
</dbReference>
<dbReference type="Pfam" id="PF20730">
    <property type="entry name" value="YetF_N"/>
    <property type="match status" value="1"/>
</dbReference>
<feature type="domain" description="YetF-like N-terminal transmembrane" evidence="9">
    <location>
        <begin position="160"/>
        <end position="233"/>
    </location>
</feature>
<sequence length="375" mass="41898">MKLYSYSFIAHNFHFTNYIFIALIIVIALVIIGTGIFYYRNRSNLRFRSLFILVTMLGALIIAMQTGRVFQQKNADSQTTQTVQIMKNISKQKKVPLNQMYSSSNNLVDGMTIQAGKDAYVVHFNTDMTNYTVTPTKLVSQPQHVNSGGFTWSSSDSQYGTIFLKFLIGFIMIVLQINLSGKGNLAPSNAVDQLQNYILGGIIGGVIYNQDITPIQFIIILLIWSVIVFASKFLTGTSNTLNKMINGSPQILILNGVVNVNRALRNGLTANQLAFKLRTHGVNDFKDVKNATLEENGQLTVTLNDEPTMNYPLITDGQLNENVASHRGLDANQVEQLCEKQGCTIQDVYLGQFGSKGNLDLVLYPKKRKVFKKRK</sequence>